<dbReference type="SUPFAM" id="SSF56112">
    <property type="entry name" value="Protein kinase-like (PK-like)"/>
    <property type="match status" value="1"/>
</dbReference>
<feature type="domain" description="Protein kinase" evidence="4">
    <location>
        <begin position="362"/>
        <end position="618"/>
    </location>
</feature>
<dbReference type="OrthoDB" id="4062651at2759"/>
<feature type="binding site" evidence="3">
    <location>
        <position position="393"/>
    </location>
    <ligand>
        <name>ATP</name>
        <dbReference type="ChEBI" id="CHEBI:30616"/>
    </ligand>
</feature>
<organism evidence="5 6">
    <name type="scientific">Mytilus edulis</name>
    <name type="common">Blue mussel</name>
    <dbReference type="NCBI Taxonomy" id="6550"/>
    <lineage>
        <taxon>Eukaryota</taxon>
        <taxon>Metazoa</taxon>
        <taxon>Spiralia</taxon>
        <taxon>Lophotrochozoa</taxon>
        <taxon>Mollusca</taxon>
        <taxon>Bivalvia</taxon>
        <taxon>Autobranchia</taxon>
        <taxon>Pteriomorphia</taxon>
        <taxon>Mytilida</taxon>
        <taxon>Mytiloidea</taxon>
        <taxon>Mytilidae</taxon>
        <taxon>Mytilinae</taxon>
        <taxon>Mytilus</taxon>
    </lineage>
</organism>
<evidence type="ECO:0000256" key="1">
    <source>
        <dbReference type="ARBA" id="ARBA00022741"/>
    </source>
</evidence>
<proteinExistence type="predicted"/>
<dbReference type="SMART" id="SM00220">
    <property type="entry name" value="S_TKc"/>
    <property type="match status" value="1"/>
</dbReference>
<keyword evidence="1 3" id="KW-0547">Nucleotide-binding</keyword>
<dbReference type="PROSITE" id="PS00107">
    <property type="entry name" value="PROTEIN_KINASE_ATP"/>
    <property type="match status" value="1"/>
</dbReference>
<dbReference type="Pfam" id="PF00069">
    <property type="entry name" value="Pkinase"/>
    <property type="match status" value="1"/>
</dbReference>
<keyword evidence="2 3" id="KW-0067">ATP-binding</keyword>
<dbReference type="Gene3D" id="3.30.200.20">
    <property type="entry name" value="Phosphorylase Kinase, domain 1"/>
    <property type="match status" value="1"/>
</dbReference>
<dbReference type="GO" id="GO:0005524">
    <property type="term" value="F:ATP binding"/>
    <property type="evidence" value="ECO:0007669"/>
    <property type="project" value="UniProtKB-UniRule"/>
</dbReference>
<dbReference type="InterPro" id="IPR017441">
    <property type="entry name" value="Protein_kinase_ATP_BS"/>
</dbReference>
<evidence type="ECO:0000256" key="3">
    <source>
        <dbReference type="PROSITE-ProRule" id="PRU10141"/>
    </source>
</evidence>
<dbReference type="PANTHER" id="PTHR26392">
    <property type="entry name" value="MITOGEN-ACTIVATED PROTEIN KINASE KINASE KINASE 7-RELATED"/>
    <property type="match status" value="1"/>
</dbReference>
<dbReference type="PROSITE" id="PS00108">
    <property type="entry name" value="PROTEIN_KINASE_ST"/>
    <property type="match status" value="1"/>
</dbReference>
<gene>
    <name evidence="5" type="ORF">MEDL_51994</name>
</gene>
<dbReference type="AlphaFoldDB" id="A0A8S3UF07"/>
<accession>A0A8S3UF07</accession>
<evidence type="ECO:0000259" key="4">
    <source>
        <dbReference type="PROSITE" id="PS50011"/>
    </source>
</evidence>
<evidence type="ECO:0000313" key="6">
    <source>
        <dbReference type="Proteomes" id="UP000683360"/>
    </source>
</evidence>
<dbReference type="InterPro" id="IPR011009">
    <property type="entry name" value="Kinase-like_dom_sf"/>
</dbReference>
<comment type="caution">
    <text evidence="5">The sequence shown here is derived from an EMBL/GenBank/DDBJ whole genome shotgun (WGS) entry which is preliminary data.</text>
</comment>
<dbReference type="InterPro" id="IPR008271">
    <property type="entry name" value="Ser/Thr_kinase_AS"/>
</dbReference>
<reference evidence="5" key="1">
    <citation type="submission" date="2021-03" db="EMBL/GenBank/DDBJ databases">
        <authorList>
            <person name="Bekaert M."/>
        </authorList>
    </citation>
    <scope>NUCLEOTIDE SEQUENCE</scope>
</reference>
<name>A0A8S3UF07_MYTED</name>
<dbReference type="PROSITE" id="PS50011">
    <property type="entry name" value="PROTEIN_KINASE_DOM"/>
    <property type="match status" value="1"/>
</dbReference>
<dbReference type="Proteomes" id="UP000683360">
    <property type="component" value="Unassembled WGS sequence"/>
</dbReference>
<sequence length="620" mass="71780">MEYGAMDPAHKDFISKGLQNLFPASLRQQLNSHYCWLSQIVKRANYTLKVSKTIDAVDKQEMTKQMEEIKRNMHALGEKSKQTIEDLRRELQYEIIQLHKTTSEVLSSPNMRSILNDWKQDECPRPGNYKKLAKEAADKISSRVSAELNKWEKEQRVVHSLKEKMIKKFKRDCDLLEDQIEAIEGTFLGEHDKKIVRDLYKSIKKQAPVKSIWKKAKRDDVDEIKGLGGAVAVVCSAIASKKQFREKFKSYKKENSTKKMVEATDLFIESIVHGNELQDKISHYLKKLVKGVDEIAKKIPEFLKADSQLLEKLTHSVRQADDNLHTMYPQFISSGQTMQGELDLFFVYHIMDMDYRLSDVEWDRKDLLGSGSFADVYKGHLKLSSHTEIVALKYCKDPLSERVVSDILLEDRTLREINHPNITQYYGCILQQSGDTKRKVHFIMIMEYCDDTLKSKFICPEYAKAWNISTKMKMVHRDMKLENILTVKNKNGKDIVKLSDVGLTKKERDISGTNTGSPVYMAPEVLVPTGIYDRKADIYALGILLWEMWYGIDVADHIQQQLYTSLDDAVINKGLRPSLSLKHKPEENWQNLLKACWSKDKDQRPEATDVKTFFEQFLHH</sequence>
<dbReference type="PANTHER" id="PTHR26392:SF92">
    <property type="entry name" value="PROTEIN KINASE DOMAIN-CONTAINING PROTEIN"/>
    <property type="match status" value="1"/>
</dbReference>
<dbReference type="InterPro" id="IPR000719">
    <property type="entry name" value="Prot_kinase_dom"/>
</dbReference>
<dbReference type="EMBL" id="CAJPWZ010002530">
    <property type="protein sequence ID" value="CAG2239646.1"/>
    <property type="molecule type" value="Genomic_DNA"/>
</dbReference>
<evidence type="ECO:0000313" key="5">
    <source>
        <dbReference type="EMBL" id="CAG2239646.1"/>
    </source>
</evidence>
<keyword evidence="6" id="KW-1185">Reference proteome</keyword>
<evidence type="ECO:0000256" key="2">
    <source>
        <dbReference type="ARBA" id="ARBA00022840"/>
    </source>
</evidence>
<dbReference type="GO" id="GO:0004672">
    <property type="term" value="F:protein kinase activity"/>
    <property type="evidence" value="ECO:0007669"/>
    <property type="project" value="InterPro"/>
</dbReference>
<dbReference type="Gene3D" id="1.10.510.10">
    <property type="entry name" value="Transferase(Phosphotransferase) domain 1"/>
    <property type="match status" value="1"/>
</dbReference>
<protein>
    <recommendedName>
        <fullName evidence="4">Protein kinase domain-containing protein</fullName>
    </recommendedName>
</protein>